<evidence type="ECO:0000313" key="12">
    <source>
        <dbReference type="Ensembl" id="ENSFHEP00000005660.1"/>
    </source>
</evidence>
<proteinExistence type="inferred from homology"/>
<name>A0A3Q2P238_FUNHE</name>
<dbReference type="GO" id="GO:0007186">
    <property type="term" value="P:G protein-coupled receptor signaling pathway"/>
    <property type="evidence" value="ECO:0007669"/>
    <property type="project" value="TreeGrafter"/>
</dbReference>
<keyword evidence="5 11" id="KW-0812">Transmembrane</keyword>
<dbReference type="Proteomes" id="UP000265000">
    <property type="component" value="Unplaced"/>
</dbReference>
<dbReference type="PANTHER" id="PTHR14076:SF10">
    <property type="entry name" value="RAMP2 PROTEIN"/>
    <property type="match status" value="1"/>
</dbReference>
<dbReference type="GeneTree" id="ENSGT00940000160264"/>
<keyword evidence="9" id="KW-1015">Disulfide bond</keyword>
<dbReference type="Ensembl" id="ENSFHET00000006799.1">
    <property type="protein sequence ID" value="ENSFHEP00000005660.1"/>
    <property type="gene ID" value="ENSFHEG00000006631.1"/>
</dbReference>
<dbReference type="GO" id="GO:0001525">
    <property type="term" value="P:angiogenesis"/>
    <property type="evidence" value="ECO:0007669"/>
    <property type="project" value="TreeGrafter"/>
</dbReference>
<keyword evidence="13" id="KW-1185">Reference proteome</keyword>
<reference evidence="12" key="2">
    <citation type="submission" date="2025-09" db="UniProtKB">
        <authorList>
            <consortium name="Ensembl"/>
        </authorList>
    </citation>
    <scope>IDENTIFICATION</scope>
</reference>
<evidence type="ECO:0000256" key="10">
    <source>
        <dbReference type="ARBA" id="ARBA00023170"/>
    </source>
</evidence>
<evidence type="ECO:0000313" key="13">
    <source>
        <dbReference type="Proteomes" id="UP000265000"/>
    </source>
</evidence>
<dbReference type="GO" id="GO:0005886">
    <property type="term" value="C:plasma membrane"/>
    <property type="evidence" value="ECO:0007669"/>
    <property type="project" value="UniProtKB-SubCell"/>
</dbReference>
<feature type="transmembrane region" description="Helical" evidence="11">
    <location>
        <begin position="184"/>
        <end position="206"/>
    </location>
</feature>
<evidence type="ECO:0000256" key="9">
    <source>
        <dbReference type="ARBA" id="ARBA00023157"/>
    </source>
</evidence>
<evidence type="ECO:0000256" key="8">
    <source>
        <dbReference type="ARBA" id="ARBA00023136"/>
    </source>
</evidence>
<evidence type="ECO:0000256" key="3">
    <source>
        <dbReference type="ARBA" id="ARBA00022448"/>
    </source>
</evidence>
<dbReference type="GO" id="GO:0008277">
    <property type="term" value="P:regulation of G protein-coupled receptor signaling pathway"/>
    <property type="evidence" value="ECO:0007669"/>
    <property type="project" value="InterPro"/>
</dbReference>
<keyword evidence="6" id="KW-0732">Signal</keyword>
<protein>
    <submittedName>
        <fullName evidence="12">Receptor (G protein-coupled) activity modifying protein 2</fullName>
    </submittedName>
</protein>
<dbReference type="InterPro" id="IPR038126">
    <property type="entry name" value="RAMP_sf"/>
</dbReference>
<accession>A0A3Q2P238</accession>
<evidence type="ECO:0000256" key="1">
    <source>
        <dbReference type="ARBA" id="ARBA00004251"/>
    </source>
</evidence>
<dbReference type="InterPro" id="IPR006985">
    <property type="entry name" value="RAMP"/>
</dbReference>
<dbReference type="OrthoDB" id="8652678at2759"/>
<comment type="subcellular location">
    <subcellularLocation>
        <location evidence="1">Cell membrane</location>
        <topology evidence="1">Single-pass type I membrane protein</topology>
    </subcellularLocation>
</comment>
<dbReference type="STRING" id="8078.ENSFHEP00000005660"/>
<comment type="similarity">
    <text evidence="2">Belongs to the RAMP family.</text>
</comment>
<dbReference type="GeneID" id="105937418"/>
<dbReference type="AlphaFoldDB" id="A0A3Q2P238"/>
<keyword evidence="3" id="KW-0813">Transport</keyword>
<sequence length="215" mass="23691">MNRTLFSKMTVTKFSLVFSGCLATFLIWECTTVICLVNDKVTAQPATTATTRPTATGYNATQKTEVVGSQHSFACGNVSHSCSGYCSFCEDIYGKPTMDCLSTLLEFICLPHFNDSMKSLSMTDWCVWDKVSSLYSTFSLCSEEISDCLIIPWPNSLVETMFVNIHSEYFIKCPTEEFSDPPPAIVFALVITPICLIPVMVSLVVLKTKNGDGTS</sequence>
<keyword evidence="10" id="KW-0675">Receptor</keyword>
<dbReference type="PANTHER" id="PTHR14076">
    <property type="entry name" value="RECEPTOR ACTIVITY MODIFYING PROTEIN RAMP"/>
    <property type="match status" value="1"/>
</dbReference>
<dbReference type="GO" id="GO:0006816">
    <property type="term" value="P:calcium ion transport"/>
    <property type="evidence" value="ECO:0007669"/>
    <property type="project" value="TreeGrafter"/>
</dbReference>
<dbReference type="GO" id="GO:0015026">
    <property type="term" value="F:coreceptor activity"/>
    <property type="evidence" value="ECO:0007669"/>
    <property type="project" value="InterPro"/>
</dbReference>
<dbReference type="GO" id="GO:0006886">
    <property type="term" value="P:intracellular protein transport"/>
    <property type="evidence" value="ECO:0007669"/>
    <property type="project" value="InterPro"/>
</dbReference>
<dbReference type="GO" id="GO:0032870">
    <property type="term" value="P:cellular response to hormone stimulus"/>
    <property type="evidence" value="ECO:0007669"/>
    <property type="project" value="TreeGrafter"/>
</dbReference>
<evidence type="ECO:0000256" key="6">
    <source>
        <dbReference type="ARBA" id="ARBA00022729"/>
    </source>
</evidence>
<evidence type="ECO:0000256" key="7">
    <source>
        <dbReference type="ARBA" id="ARBA00022989"/>
    </source>
</evidence>
<dbReference type="Gene3D" id="1.10.150.510">
    <property type="entry name" value="Receptor activity modifying family"/>
    <property type="match status" value="1"/>
</dbReference>
<dbReference type="CTD" id="10266"/>
<evidence type="ECO:0000256" key="4">
    <source>
        <dbReference type="ARBA" id="ARBA00022475"/>
    </source>
</evidence>
<dbReference type="GO" id="GO:0009986">
    <property type="term" value="C:cell surface"/>
    <property type="evidence" value="ECO:0007669"/>
    <property type="project" value="TreeGrafter"/>
</dbReference>
<dbReference type="GO" id="GO:0043235">
    <property type="term" value="C:receptor complex"/>
    <property type="evidence" value="ECO:0007669"/>
    <property type="project" value="TreeGrafter"/>
</dbReference>
<evidence type="ECO:0000256" key="11">
    <source>
        <dbReference type="SAM" id="Phobius"/>
    </source>
</evidence>
<evidence type="ECO:0000256" key="5">
    <source>
        <dbReference type="ARBA" id="ARBA00022692"/>
    </source>
</evidence>
<keyword evidence="8 11" id="KW-0472">Membrane</keyword>
<evidence type="ECO:0000256" key="2">
    <source>
        <dbReference type="ARBA" id="ARBA00007087"/>
    </source>
</evidence>
<keyword evidence="4" id="KW-1003">Cell membrane</keyword>
<reference evidence="12" key="1">
    <citation type="submission" date="2025-08" db="UniProtKB">
        <authorList>
            <consortium name="Ensembl"/>
        </authorList>
    </citation>
    <scope>IDENTIFICATION</scope>
</reference>
<keyword evidence="7 11" id="KW-1133">Transmembrane helix</keyword>
<dbReference type="Pfam" id="PF04901">
    <property type="entry name" value="RAMP"/>
    <property type="match status" value="1"/>
</dbReference>
<dbReference type="GO" id="GO:0031623">
    <property type="term" value="P:receptor internalization"/>
    <property type="evidence" value="ECO:0007669"/>
    <property type="project" value="TreeGrafter"/>
</dbReference>
<dbReference type="GO" id="GO:0072659">
    <property type="term" value="P:protein localization to plasma membrane"/>
    <property type="evidence" value="ECO:0007669"/>
    <property type="project" value="TreeGrafter"/>
</dbReference>
<organism evidence="12 13">
    <name type="scientific">Fundulus heteroclitus</name>
    <name type="common">Killifish</name>
    <name type="synonym">Mummichog</name>
    <dbReference type="NCBI Taxonomy" id="8078"/>
    <lineage>
        <taxon>Eukaryota</taxon>
        <taxon>Metazoa</taxon>
        <taxon>Chordata</taxon>
        <taxon>Craniata</taxon>
        <taxon>Vertebrata</taxon>
        <taxon>Euteleostomi</taxon>
        <taxon>Actinopterygii</taxon>
        <taxon>Neopterygii</taxon>
        <taxon>Teleostei</taxon>
        <taxon>Neoteleostei</taxon>
        <taxon>Acanthomorphata</taxon>
        <taxon>Ovalentaria</taxon>
        <taxon>Atherinomorphae</taxon>
        <taxon>Cyprinodontiformes</taxon>
        <taxon>Fundulidae</taxon>
        <taxon>Fundulus</taxon>
    </lineage>
</organism>